<feature type="domain" description="XdhC- CoxI" evidence="1">
    <location>
        <begin position="21"/>
        <end position="82"/>
    </location>
</feature>
<gene>
    <name evidence="3" type="ORF">JM658_04020</name>
</gene>
<dbReference type="EMBL" id="JAETXX010000001">
    <property type="protein sequence ID" value="MCF8713986.1"/>
    <property type="molecule type" value="Genomic_DNA"/>
</dbReference>
<dbReference type="Pfam" id="PF02625">
    <property type="entry name" value="XdhC_CoxI"/>
    <property type="match status" value="1"/>
</dbReference>
<dbReference type="Proteomes" id="UP000829517">
    <property type="component" value="Unassembled WGS sequence"/>
</dbReference>
<evidence type="ECO:0000259" key="1">
    <source>
        <dbReference type="Pfam" id="PF02625"/>
    </source>
</evidence>
<dbReference type="InterPro" id="IPR027051">
    <property type="entry name" value="XdhC_Rossmann_dom"/>
</dbReference>
<reference evidence="3 4" key="1">
    <citation type="submission" date="2021-01" db="EMBL/GenBank/DDBJ databases">
        <title>Genome sequencing of Joostella atrarenae M1-2 (= KCTC 23194).</title>
        <authorList>
            <person name="Zakaria M.R."/>
            <person name="Lam M.Q."/>
            <person name="Chong C.S."/>
        </authorList>
    </citation>
    <scope>NUCLEOTIDE SEQUENCE [LARGE SCALE GENOMIC DNA]</scope>
    <source>
        <strain evidence="3 4">M1-2</strain>
    </source>
</reference>
<name>A0ABS9J0M4_9FLAO</name>
<sequence length="340" mass="38247">MTHEFKNIIEGYLRAVTKDLKTVLASVVALEGSSYRRPGVRMLIREDGKMTGAVSGGCVEKEILRQSQSVFANGKPKLMTYDGRYRLGCEGILYILIEPFSVNKEFLEAFNNTFQERKPFTITSYFNRNVEENTDFGSYVKFEGELLYPISENISEEKENLETFSQTLKPSIKLIILGAEHDAVQLCALASLNGWEVTIVAPEDDPKTKLNFPGANAIINTSPRSFDYDLIDQETAVVLMNHSFSKDIEFLSRMVNSSHRYIGILGPGRRREKLFDKLLENLSDIDPSFFDSIHAPAGINIGAETPQEIAVSIIAEILAVFREQEVYQLKDKKGSIHAEN</sequence>
<accession>A0ABS9J0M4</accession>
<dbReference type="RefSeq" id="WP_236957943.1">
    <property type="nucleotide sequence ID" value="NZ_JAETXX010000001.1"/>
</dbReference>
<organism evidence="3 4">
    <name type="scientific">Joostella atrarenae</name>
    <dbReference type="NCBI Taxonomy" id="679257"/>
    <lineage>
        <taxon>Bacteria</taxon>
        <taxon>Pseudomonadati</taxon>
        <taxon>Bacteroidota</taxon>
        <taxon>Flavobacteriia</taxon>
        <taxon>Flavobacteriales</taxon>
        <taxon>Flavobacteriaceae</taxon>
        <taxon>Joostella</taxon>
    </lineage>
</organism>
<proteinExistence type="predicted"/>
<evidence type="ECO:0000313" key="4">
    <source>
        <dbReference type="Proteomes" id="UP000829517"/>
    </source>
</evidence>
<evidence type="ECO:0000259" key="2">
    <source>
        <dbReference type="Pfam" id="PF13478"/>
    </source>
</evidence>
<protein>
    <submittedName>
        <fullName evidence="3">XdhC family protein</fullName>
    </submittedName>
</protein>
<keyword evidence="4" id="KW-1185">Reference proteome</keyword>
<feature type="domain" description="XdhC Rossmann" evidence="2">
    <location>
        <begin position="174"/>
        <end position="317"/>
    </location>
</feature>
<evidence type="ECO:0000313" key="3">
    <source>
        <dbReference type="EMBL" id="MCF8713986.1"/>
    </source>
</evidence>
<dbReference type="PANTHER" id="PTHR30388:SF4">
    <property type="entry name" value="MOLYBDENUM COFACTOR INSERTION CHAPERONE PAOD"/>
    <property type="match status" value="1"/>
</dbReference>
<dbReference type="PANTHER" id="PTHR30388">
    <property type="entry name" value="ALDEHYDE OXIDOREDUCTASE MOLYBDENUM COFACTOR ASSEMBLY PROTEIN"/>
    <property type="match status" value="1"/>
</dbReference>
<comment type="caution">
    <text evidence="3">The sequence shown here is derived from an EMBL/GenBank/DDBJ whole genome shotgun (WGS) entry which is preliminary data.</text>
</comment>
<dbReference type="InterPro" id="IPR003777">
    <property type="entry name" value="XdhC_CoxI"/>
</dbReference>
<dbReference type="Gene3D" id="3.40.50.720">
    <property type="entry name" value="NAD(P)-binding Rossmann-like Domain"/>
    <property type="match status" value="1"/>
</dbReference>
<dbReference type="InterPro" id="IPR052698">
    <property type="entry name" value="MoCofactor_Util/Proc"/>
</dbReference>
<dbReference type="Pfam" id="PF13478">
    <property type="entry name" value="XdhC_C"/>
    <property type="match status" value="1"/>
</dbReference>